<name>A0ABQ0ALD9_9RHOB</name>
<dbReference type="EMBL" id="BAABWU010000007">
    <property type="protein sequence ID" value="GAA6196676.1"/>
    <property type="molecule type" value="Genomic_DNA"/>
</dbReference>
<evidence type="ECO:0000313" key="3">
    <source>
        <dbReference type="Proteomes" id="UP001441944"/>
    </source>
</evidence>
<evidence type="ECO:0000313" key="2">
    <source>
        <dbReference type="EMBL" id="GAA6196676.1"/>
    </source>
</evidence>
<sequence>MEAKMNTLPATPTGFNALSPQQQKAHRAKIGVRVRAILGQFWQDADTEDAVQAIEIEGWMDVLENCSHSEIRAAWRDYQTDANNRTARGRLAKPDAGAIRAIILSKRPKPRVVKPAKVEPKPEPVSAERAAEIMEEIGFTPRRFGGEG</sequence>
<dbReference type="Proteomes" id="UP001441944">
    <property type="component" value="Unassembled WGS sequence"/>
</dbReference>
<accession>A0ABQ0ALD9</accession>
<feature type="compositionally biased region" description="Polar residues" evidence="1">
    <location>
        <begin position="8"/>
        <end position="21"/>
    </location>
</feature>
<keyword evidence="3" id="KW-1185">Reference proteome</keyword>
<evidence type="ECO:0000256" key="1">
    <source>
        <dbReference type="SAM" id="MobiDB-lite"/>
    </source>
</evidence>
<feature type="region of interest" description="Disordered" evidence="1">
    <location>
        <begin position="1"/>
        <end position="21"/>
    </location>
</feature>
<gene>
    <name evidence="2" type="ORF">NBRC116598_21200</name>
</gene>
<comment type="caution">
    <text evidence="2">The sequence shown here is derived from an EMBL/GenBank/DDBJ whole genome shotgun (WGS) entry which is preliminary data.</text>
</comment>
<reference evidence="2 3" key="1">
    <citation type="submission" date="2024-04" db="EMBL/GenBank/DDBJ databases">
        <title>Draft genome sequence of Pseudophaeobacter arcticus NBRC 116598.</title>
        <authorList>
            <person name="Miyakawa T."/>
            <person name="Kusuya Y."/>
            <person name="Miura T."/>
        </authorList>
    </citation>
    <scope>NUCLEOTIDE SEQUENCE [LARGE SCALE GENOMIC DNA]</scope>
    <source>
        <strain evidence="2 3">SU-CL00105</strain>
    </source>
</reference>
<organism evidence="2 3">
    <name type="scientific">Pseudophaeobacter arcticus</name>
    <dbReference type="NCBI Taxonomy" id="385492"/>
    <lineage>
        <taxon>Bacteria</taxon>
        <taxon>Pseudomonadati</taxon>
        <taxon>Pseudomonadota</taxon>
        <taxon>Alphaproteobacteria</taxon>
        <taxon>Rhodobacterales</taxon>
        <taxon>Paracoccaceae</taxon>
        <taxon>Pseudophaeobacter</taxon>
    </lineage>
</organism>
<proteinExistence type="predicted"/>
<protein>
    <submittedName>
        <fullName evidence="2">Uncharacterized protein</fullName>
    </submittedName>
</protein>